<protein>
    <submittedName>
        <fullName evidence="1">GCN5 family acetyltransferase</fullName>
    </submittedName>
</protein>
<reference evidence="1 2" key="1">
    <citation type="submission" date="2016-02" db="EMBL/GenBank/DDBJ databases">
        <title>Comparison of Clostridium stercorarium subspecies using comparative genomics and transcriptomics.</title>
        <authorList>
            <person name="Schellenberg J."/>
            <person name="Thallinger G."/>
            <person name="Levin D.B."/>
            <person name="Zhang X."/>
            <person name="Alvare G."/>
            <person name="Fristensky B."/>
            <person name="Sparling R."/>
        </authorList>
    </citation>
    <scope>NUCLEOTIDE SEQUENCE [LARGE SCALE GENOMIC DNA]</scope>
    <source>
        <strain evidence="1 2">DSM 2910</strain>
    </source>
</reference>
<organism evidence="1 2">
    <name type="scientific">Thermoclostridium stercorarium subsp. thermolacticum DSM 2910</name>
    <dbReference type="NCBI Taxonomy" id="1121336"/>
    <lineage>
        <taxon>Bacteria</taxon>
        <taxon>Bacillati</taxon>
        <taxon>Bacillota</taxon>
        <taxon>Clostridia</taxon>
        <taxon>Eubacteriales</taxon>
        <taxon>Oscillospiraceae</taxon>
        <taxon>Thermoclostridium</taxon>
    </lineage>
</organism>
<proteinExistence type="predicted"/>
<dbReference type="RefSeq" id="WP_015359591.1">
    <property type="nucleotide sequence ID" value="NZ_CP014672.1"/>
</dbReference>
<sequence>MIFQPITEDLLDIVLEIINSNENGVPSRTIEEVKNEFLNLNTESYLIFLENKYIGIIDFLKNNPYDNCPWIGLLMISWGIPL</sequence>
<name>A0A1B1YEL3_THEST</name>
<evidence type="ECO:0000313" key="1">
    <source>
        <dbReference type="EMBL" id="ANW99207.1"/>
    </source>
</evidence>
<evidence type="ECO:0000313" key="2">
    <source>
        <dbReference type="Proteomes" id="UP000092971"/>
    </source>
</evidence>
<dbReference type="EMBL" id="CP014672">
    <property type="protein sequence ID" value="ANW99207.1"/>
    <property type="molecule type" value="Genomic_DNA"/>
</dbReference>
<dbReference type="OrthoDB" id="9800797at2"/>
<keyword evidence="1" id="KW-0808">Transferase</keyword>
<dbReference type="GO" id="GO:0016740">
    <property type="term" value="F:transferase activity"/>
    <property type="evidence" value="ECO:0007669"/>
    <property type="project" value="UniProtKB-KW"/>
</dbReference>
<dbReference type="AlphaFoldDB" id="A0A1B1YEL3"/>
<gene>
    <name evidence="1" type="ORF">CSTERTH_09305</name>
</gene>
<dbReference type="Proteomes" id="UP000092971">
    <property type="component" value="Chromosome"/>
</dbReference>
<accession>A0A1B1YEL3</accession>